<name>A0ABS5C0D5_9BACT</name>
<evidence type="ECO:0000256" key="1">
    <source>
        <dbReference type="ARBA" id="ARBA00004141"/>
    </source>
</evidence>
<evidence type="ECO:0000256" key="4">
    <source>
        <dbReference type="ARBA" id="ARBA00023136"/>
    </source>
</evidence>
<reference evidence="7 8" key="1">
    <citation type="submission" date="2021-04" db="EMBL/GenBank/DDBJ databases">
        <authorList>
            <person name="Ivanova A."/>
        </authorList>
    </citation>
    <scope>NUCLEOTIDE SEQUENCE [LARGE SCALE GENOMIC DNA]</scope>
    <source>
        <strain evidence="7 8">G18</strain>
    </source>
</reference>
<dbReference type="EMBL" id="JAGKQQ010000001">
    <property type="protein sequence ID" value="MBP3959340.1"/>
    <property type="molecule type" value="Genomic_DNA"/>
</dbReference>
<evidence type="ECO:0000259" key="6">
    <source>
        <dbReference type="Pfam" id="PF04932"/>
    </source>
</evidence>
<evidence type="ECO:0000256" key="5">
    <source>
        <dbReference type="SAM" id="Phobius"/>
    </source>
</evidence>
<keyword evidence="8" id="KW-1185">Reference proteome</keyword>
<sequence>MCREEPDTAAATRDGSMKQFALMALMMLLGTAGSVVLSPVYGIAVYYTFAVLRPQAIWDWVEVFGLRVSEISWSFPVAVVTLVATVAWRLKVWTPLAVSQAPWYGNPKFNRSHYLFLAFTAWISVTYFTAINQTVAWPYFLEYAKIFVMFICATLVLRTVRDLWIIYYVMIGCAVYIAYEVNFFYFAWGWLMLATRGYGGLDNNGAALIFAMAVPLCFFAWEAHTRRWRWAFLLVIPVLLHAVLLSFSRGAMLSLLVTSIPMFLRARNKRFVAAVYLVGAVLVVGMAGKEIQERFFSIGKQDTDASAQARWVTWGIAVKMANERPIFGMGIRNSNLFTYQYGADIEGRTIHSQYLQTAADSGWGALALYVGLLLSAFVGLWQARRTLRPFTDPETLKVRSLAAGLECALILFCFGAIFLSLEHFEMPYICVLLAVQLHAITCAVKAKLGPTPSGLPPLTLPYPYPAASRPAAVPS</sequence>
<evidence type="ECO:0000313" key="7">
    <source>
        <dbReference type="EMBL" id="MBP3959340.1"/>
    </source>
</evidence>
<keyword evidence="2 5" id="KW-0812">Transmembrane</keyword>
<dbReference type="RefSeq" id="WP_210659972.1">
    <property type="nucleotide sequence ID" value="NZ_JAGKQQ010000001.1"/>
</dbReference>
<feature type="transmembrane region" description="Helical" evidence="5">
    <location>
        <begin position="20"/>
        <end position="51"/>
    </location>
</feature>
<feature type="transmembrane region" description="Helical" evidence="5">
    <location>
        <begin position="362"/>
        <end position="381"/>
    </location>
</feature>
<dbReference type="InterPro" id="IPR007016">
    <property type="entry name" value="O-antigen_ligase-rel_domated"/>
</dbReference>
<evidence type="ECO:0000256" key="3">
    <source>
        <dbReference type="ARBA" id="ARBA00022989"/>
    </source>
</evidence>
<keyword evidence="4 5" id="KW-0472">Membrane</keyword>
<evidence type="ECO:0000256" key="2">
    <source>
        <dbReference type="ARBA" id="ARBA00022692"/>
    </source>
</evidence>
<keyword evidence="7" id="KW-0436">Ligase</keyword>
<feature type="transmembrane region" description="Helical" evidence="5">
    <location>
        <begin position="137"/>
        <end position="157"/>
    </location>
</feature>
<dbReference type="Pfam" id="PF04932">
    <property type="entry name" value="Wzy_C"/>
    <property type="match status" value="1"/>
</dbReference>
<organism evidence="7 8">
    <name type="scientific">Gemmata palustris</name>
    <dbReference type="NCBI Taxonomy" id="2822762"/>
    <lineage>
        <taxon>Bacteria</taxon>
        <taxon>Pseudomonadati</taxon>
        <taxon>Planctomycetota</taxon>
        <taxon>Planctomycetia</taxon>
        <taxon>Gemmatales</taxon>
        <taxon>Gemmataceae</taxon>
        <taxon>Gemmata</taxon>
    </lineage>
</organism>
<feature type="transmembrane region" description="Helical" evidence="5">
    <location>
        <begin position="113"/>
        <end position="131"/>
    </location>
</feature>
<feature type="transmembrane region" description="Helical" evidence="5">
    <location>
        <begin position="401"/>
        <end position="421"/>
    </location>
</feature>
<accession>A0ABS5C0D5</accession>
<dbReference type="Proteomes" id="UP000676565">
    <property type="component" value="Unassembled WGS sequence"/>
</dbReference>
<gene>
    <name evidence="7" type="ORF">J8F10_29190</name>
</gene>
<comment type="caution">
    <text evidence="7">The sequence shown here is derived from an EMBL/GenBank/DDBJ whole genome shotgun (WGS) entry which is preliminary data.</text>
</comment>
<comment type="subcellular location">
    <subcellularLocation>
        <location evidence="1">Membrane</location>
        <topology evidence="1">Multi-pass membrane protein</topology>
    </subcellularLocation>
</comment>
<feature type="transmembrane region" description="Helical" evidence="5">
    <location>
        <begin position="271"/>
        <end position="288"/>
    </location>
</feature>
<proteinExistence type="predicted"/>
<dbReference type="GO" id="GO:0016874">
    <property type="term" value="F:ligase activity"/>
    <property type="evidence" value="ECO:0007669"/>
    <property type="project" value="UniProtKB-KW"/>
</dbReference>
<feature type="transmembrane region" description="Helical" evidence="5">
    <location>
        <begin position="71"/>
        <end position="92"/>
    </location>
</feature>
<feature type="domain" description="O-antigen ligase-related" evidence="6">
    <location>
        <begin position="240"/>
        <end position="370"/>
    </location>
</feature>
<feature type="transmembrane region" description="Helical" evidence="5">
    <location>
        <begin position="230"/>
        <end position="251"/>
    </location>
</feature>
<protein>
    <submittedName>
        <fullName evidence="7">O-antigen ligase family protein</fullName>
    </submittedName>
</protein>
<dbReference type="PANTHER" id="PTHR37422">
    <property type="entry name" value="TEICHURONIC ACID BIOSYNTHESIS PROTEIN TUAE"/>
    <property type="match status" value="1"/>
</dbReference>
<dbReference type="InterPro" id="IPR051533">
    <property type="entry name" value="WaaL-like"/>
</dbReference>
<evidence type="ECO:0000313" key="8">
    <source>
        <dbReference type="Proteomes" id="UP000676565"/>
    </source>
</evidence>
<dbReference type="PANTHER" id="PTHR37422:SF13">
    <property type="entry name" value="LIPOPOLYSACCHARIDE BIOSYNTHESIS PROTEIN PA4999-RELATED"/>
    <property type="match status" value="1"/>
</dbReference>
<feature type="transmembrane region" description="Helical" evidence="5">
    <location>
        <begin position="164"/>
        <end position="185"/>
    </location>
</feature>
<feature type="transmembrane region" description="Helical" evidence="5">
    <location>
        <begin position="205"/>
        <end position="223"/>
    </location>
</feature>
<keyword evidence="3 5" id="KW-1133">Transmembrane helix</keyword>